<dbReference type="InterPro" id="IPR011250">
    <property type="entry name" value="OMP/PagP_B-barrel"/>
</dbReference>
<evidence type="ECO:0000313" key="5">
    <source>
        <dbReference type="EMBL" id="GHC80424.1"/>
    </source>
</evidence>
<feature type="chain" id="PRO_5045747683" description="Outer membrane protein beta-barrel domain-containing protein" evidence="3">
    <location>
        <begin position="23"/>
        <end position="204"/>
    </location>
</feature>
<dbReference type="Gene3D" id="2.40.160.20">
    <property type="match status" value="1"/>
</dbReference>
<evidence type="ECO:0000256" key="3">
    <source>
        <dbReference type="SAM" id="SignalP"/>
    </source>
</evidence>
<reference evidence="6" key="1">
    <citation type="journal article" date="2019" name="Int. J. Syst. Evol. Microbiol.">
        <title>The Global Catalogue of Microorganisms (GCM) 10K type strain sequencing project: providing services to taxonomists for standard genome sequencing and annotation.</title>
        <authorList>
            <consortium name="The Broad Institute Genomics Platform"/>
            <consortium name="The Broad Institute Genome Sequencing Center for Infectious Disease"/>
            <person name="Wu L."/>
            <person name="Ma J."/>
        </authorList>
    </citation>
    <scope>NUCLEOTIDE SEQUENCE [LARGE SCALE GENOMIC DNA]</scope>
    <source>
        <strain evidence="6">KCTC 23314</strain>
    </source>
</reference>
<feature type="signal peptide" evidence="3">
    <location>
        <begin position="1"/>
        <end position="22"/>
    </location>
</feature>
<dbReference type="PROSITE" id="PS51257">
    <property type="entry name" value="PROKAR_LIPOPROTEIN"/>
    <property type="match status" value="1"/>
</dbReference>
<organism evidence="5 6">
    <name type="scientific">Pseudorhodoferax aquiterrae</name>
    <dbReference type="NCBI Taxonomy" id="747304"/>
    <lineage>
        <taxon>Bacteria</taxon>
        <taxon>Pseudomonadati</taxon>
        <taxon>Pseudomonadota</taxon>
        <taxon>Betaproteobacteria</taxon>
        <taxon>Burkholderiales</taxon>
        <taxon>Comamonadaceae</taxon>
    </lineage>
</organism>
<gene>
    <name evidence="5" type="ORF">GCM10007320_22100</name>
</gene>
<proteinExistence type="predicted"/>
<dbReference type="SUPFAM" id="SSF56925">
    <property type="entry name" value="OMPA-like"/>
    <property type="match status" value="1"/>
</dbReference>
<keyword evidence="2 3" id="KW-0732">Signal</keyword>
<dbReference type="Proteomes" id="UP000626210">
    <property type="component" value="Unassembled WGS sequence"/>
</dbReference>
<name>A0ABQ3G079_9BURK</name>
<evidence type="ECO:0000313" key="6">
    <source>
        <dbReference type="Proteomes" id="UP000626210"/>
    </source>
</evidence>
<sequence>MDSLRTRAALAVGLLAGACAFAQGGSTPSSPPSGPNYELRRSSWLPGGYAGLSLGRPSYRLDCGIGGCDQPNLSGHAYVGGMFSPYFGAEIGLLSMGEVERAGGETRAEGVNFSLMGRAPVGAGFGVFGRVGTTWGRTRIDAAPGAGIATGRASGWGPAYGLGVDWAFSNNWSAVLDWQRHRFDYAGDDNGWVRSTSIGLKYRF</sequence>
<protein>
    <recommendedName>
        <fullName evidence="4">Outer membrane protein beta-barrel domain-containing protein</fullName>
    </recommendedName>
</protein>
<keyword evidence="6" id="KW-1185">Reference proteome</keyword>
<dbReference type="InterPro" id="IPR027385">
    <property type="entry name" value="Beta-barrel_OMP"/>
</dbReference>
<comment type="caution">
    <text evidence="5">The sequence shown here is derived from an EMBL/GenBank/DDBJ whole genome shotgun (WGS) entry which is preliminary data.</text>
</comment>
<accession>A0ABQ3G079</accession>
<dbReference type="RefSeq" id="WP_189687001.1">
    <property type="nucleotide sequence ID" value="NZ_BMYK01000005.1"/>
</dbReference>
<comment type="subcellular location">
    <subcellularLocation>
        <location evidence="1">Cell outer membrane</location>
    </subcellularLocation>
</comment>
<dbReference type="EMBL" id="BMYK01000005">
    <property type="protein sequence ID" value="GHC80424.1"/>
    <property type="molecule type" value="Genomic_DNA"/>
</dbReference>
<evidence type="ECO:0000256" key="2">
    <source>
        <dbReference type="ARBA" id="ARBA00022729"/>
    </source>
</evidence>
<feature type="domain" description="Outer membrane protein beta-barrel" evidence="4">
    <location>
        <begin position="41"/>
        <end position="204"/>
    </location>
</feature>
<evidence type="ECO:0000256" key="1">
    <source>
        <dbReference type="ARBA" id="ARBA00004442"/>
    </source>
</evidence>
<evidence type="ECO:0000259" key="4">
    <source>
        <dbReference type="Pfam" id="PF13505"/>
    </source>
</evidence>
<dbReference type="Pfam" id="PF13505">
    <property type="entry name" value="OMP_b-brl"/>
    <property type="match status" value="1"/>
</dbReference>